<evidence type="ECO:0000313" key="2">
    <source>
        <dbReference type="EMBL" id="KAK2941775.1"/>
    </source>
</evidence>
<accession>A0ABQ9WQN1</accession>
<feature type="compositionally biased region" description="Polar residues" evidence="1">
    <location>
        <begin position="290"/>
        <end position="301"/>
    </location>
</feature>
<protein>
    <recommendedName>
        <fullName evidence="4">EF-hand domain-containing protein</fullName>
    </recommendedName>
</protein>
<feature type="compositionally biased region" description="Pro residues" evidence="1">
    <location>
        <begin position="1"/>
        <end position="18"/>
    </location>
</feature>
<comment type="caution">
    <text evidence="2">The sequence shown here is derived from an EMBL/GenBank/DDBJ whole genome shotgun (WGS) entry which is preliminary data.</text>
</comment>
<feature type="compositionally biased region" description="Pro residues" evidence="1">
    <location>
        <begin position="303"/>
        <end position="319"/>
    </location>
</feature>
<organism evidence="2 3">
    <name type="scientific">Blattamonas nauphoetae</name>
    <dbReference type="NCBI Taxonomy" id="2049346"/>
    <lineage>
        <taxon>Eukaryota</taxon>
        <taxon>Metamonada</taxon>
        <taxon>Preaxostyla</taxon>
        <taxon>Oxymonadida</taxon>
        <taxon>Blattamonas</taxon>
    </lineage>
</organism>
<gene>
    <name evidence="2" type="ORF">BLNAU_23323</name>
</gene>
<keyword evidence="3" id="KW-1185">Reference proteome</keyword>
<dbReference type="Proteomes" id="UP001281761">
    <property type="component" value="Unassembled WGS sequence"/>
</dbReference>
<evidence type="ECO:0000256" key="1">
    <source>
        <dbReference type="SAM" id="MobiDB-lite"/>
    </source>
</evidence>
<name>A0ABQ9WQN1_9EUKA</name>
<evidence type="ECO:0008006" key="4">
    <source>
        <dbReference type="Google" id="ProtNLM"/>
    </source>
</evidence>
<feature type="compositionally biased region" description="Low complexity" evidence="1">
    <location>
        <begin position="244"/>
        <end position="258"/>
    </location>
</feature>
<dbReference type="EMBL" id="JARBJD010000467">
    <property type="protein sequence ID" value="KAK2941775.1"/>
    <property type="molecule type" value="Genomic_DNA"/>
</dbReference>
<feature type="compositionally biased region" description="Pro residues" evidence="1">
    <location>
        <begin position="224"/>
        <end position="243"/>
    </location>
</feature>
<feature type="compositionally biased region" description="Low complexity" evidence="1">
    <location>
        <begin position="36"/>
        <end position="49"/>
    </location>
</feature>
<sequence length="417" mass="46216">MSYPPYGGPPYQAPPYGQPQPAFQQAPYQQPPYSQPPAYSQPPQQYGPPTGAPPPYGYQPAPQGYPPPQQPAQQDVSARLAQFYDTAAADGVVDSTEVMQAMNLPKIFSFRLLAPAQNHKTVVHQRAHRRSTPHATRPRPTSATASLPPPDEMRRQLVIYYAGACADGIVDSQEIVTALKMFDVIIDINQARQLLVEIAGPQRRVNQDSFIAVLMNYIQRVRPSPYPPQQPPPGQYQQYPPPTQYGQQPLQQSYTQQPPYQPYGQPQPPTPAYGQAPYNPSSPSAYNPALSQSGYAQNASYQTPPPPQTLPTPGQPSPQPNTLQQSIYGQTPIPSAPPSAPPAEDFPQHPPQGYAPPCATNPLRPPLLRVMGLPRSSCRRRTDREGTRRTRRLLLSRHTRSHLRRWEGLSRRTLKAS</sequence>
<feature type="region of interest" description="Disordered" evidence="1">
    <location>
        <begin position="1"/>
        <end position="76"/>
    </location>
</feature>
<reference evidence="2 3" key="1">
    <citation type="journal article" date="2022" name="bioRxiv">
        <title>Genomics of Preaxostyla Flagellates Illuminates Evolutionary Transitions and the Path Towards Mitochondrial Loss.</title>
        <authorList>
            <person name="Novak L.V.F."/>
            <person name="Treitli S.C."/>
            <person name="Pyrih J."/>
            <person name="Halakuc P."/>
            <person name="Pipaliya S.V."/>
            <person name="Vacek V."/>
            <person name="Brzon O."/>
            <person name="Soukal P."/>
            <person name="Eme L."/>
            <person name="Dacks J.B."/>
            <person name="Karnkowska A."/>
            <person name="Elias M."/>
            <person name="Hampl V."/>
        </authorList>
    </citation>
    <scope>NUCLEOTIDE SEQUENCE [LARGE SCALE GENOMIC DNA]</scope>
    <source>
        <strain evidence="2">NAU3</strain>
        <tissue evidence="2">Gut</tissue>
    </source>
</reference>
<feature type="region of interest" description="Disordered" evidence="1">
    <location>
        <begin position="123"/>
        <end position="149"/>
    </location>
</feature>
<feature type="compositionally biased region" description="Pro residues" evidence="1">
    <location>
        <begin position="259"/>
        <end position="271"/>
    </location>
</feature>
<feature type="region of interest" description="Disordered" evidence="1">
    <location>
        <begin position="222"/>
        <end position="390"/>
    </location>
</feature>
<feature type="compositionally biased region" description="Low complexity" evidence="1">
    <location>
        <begin position="272"/>
        <end position="289"/>
    </location>
</feature>
<feature type="compositionally biased region" description="Basic residues" evidence="1">
    <location>
        <begin position="123"/>
        <end position="132"/>
    </location>
</feature>
<proteinExistence type="predicted"/>
<feature type="compositionally biased region" description="Low complexity" evidence="1">
    <location>
        <begin position="19"/>
        <end position="28"/>
    </location>
</feature>
<evidence type="ECO:0000313" key="3">
    <source>
        <dbReference type="Proteomes" id="UP001281761"/>
    </source>
</evidence>
<feature type="compositionally biased region" description="Pro residues" evidence="1">
    <location>
        <begin position="50"/>
        <end position="70"/>
    </location>
</feature>